<dbReference type="GO" id="GO:0022857">
    <property type="term" value="F:transmembrane transporter activity"/>
    <property type="evidence" value="ECO:0007669"/>
    <property type="project" value="UniProtKB-ARBA"/>
</dbReference>
<keyword evidence="2" id="KW-0813">Transport</keyword>
<evidence type="ECO:0000256" key="7">
    <source>
        <dbReference type="ARBA" id="ARBA00022840"/>
    </source>
</evidence>
<evidence type="ECO:0000313" key="16">
    <source>
        <dbReference type="EMBL" id="KWN05593.1"/>
    </source>
</evidence>
<dbReference type="InterPro" id="IPR027417">
    <property type="entry name" value="P-loop_NTPase"/>
</dbReference>
<dbReference type="Proteomes" id="UP000068016">
    <property type="component" value="Unassembled WGS sequence"/>
</dbReference>
<keyword evidence="3" id="KW-1003">Cell membrane</keyword>
<dbReference type="AlphaFoldDB" id="A0A108E6H2"/>
<dbReference type="CDD" id="cd03255">
    <property type="entry name" value="ABC_MJ0796_LolCDE_FtsE"/>
    <property type="match status" value="1"/>
</dbReference>
<reference evidence="16 17" key="1">
    <citation type="submission" date="2015-11" db="EMBL/GenBank/DDBJ databases">
        <title>Expanding the genomic diversity of Burkholderia species for the development of highly accurate diagnostics.</title>
        <authorList>
            <person name="Sahl J."/>
            <person name="Keim P."/>
            <person name="Wagner D."/>
        </authorList>
    </citation>
    <scope>NUCLEOTIDE SEQUENCE [LARGE SCALE GENOMIC DNA]</scope>
    <source>
        <strain evidence="16 17">MSMB793WGS</strain>
    </source>
</reference>
<dbReference type="InterPro" id="IPR017871">
    <property type="entry name" value="ABC_transporter-like_CS"/>
</dbReference>
<keyword evidence="4" id="KW-0997">Cell inner membrane</keyword>
<dbReference type="Pfam" id="PF02687">
    <property type="entry name" value="FtsX"/>
    <property type="match status" value="1"/>
</dbReference>
<keyword evidence="10 14" id="KW-0472">Membrane</keyword>
<dbReference type="FunFam" id="3.40.50.300:FF:000032">
    <property type="entry name" value="Export ABC transporter ATP-binding protein"/>
    <property type="match status" value="1"/>
</dbReference>
<evidence type="ECO:0000256" key="5">
    <source>
        <dbReference type="ARBA" id="ARBA00022692"/>
    </source>
</evidence>
<keyword evidence="5 14" id="KW-0812">Transmembrane</keyword>
<dbReference type="InterPro" id="IPR003838">
    <property type="entry name" value="ABC3_permease_C"/>
</dbReference>
<gene>
    <name evidence="16" type="ORF">WT83_28940</name>
</gene>
<evidence type="ECO:0000256" key="6">
    <source>
        <dbReference type="ARBA" id="ARBA00022741"/>
    </source>
</evidence>
<evidence type="ECO:0000256" key="13">
    <source>
        <dbReference type="ARBA" id="ARBA00041199"/>
    </source>
</evidence>
<keyword evidence="8" id="KW-1278">Translocase</keyword>
<organism evidence="16 17">
    <name type="scientific">Burkholderia territorii</name>
    <dbReference type="NCBI Taxonomy" id="1503055"/>
    <lineage>
        <taxon>Bacteria</taxon>
        <taxon>Pseudomonadati</taxon>
        <taxon>Pseudomonadota</taxon>
        <taxon>Betaproteobacteria</taxon>
        <taxon>Burkholderiales</taxon>
        <taxon>Burkholderiaceae</taxon>
        <taxon>Burkholderia</taxon>
        <taxon>Burkholderia cepacia complex</taxon>
    </lineage>
</organism>
<dbReference type="InterPro" id="IPR050250">
    <property type="entry name" value="Macrolide_Exporter_MacB"/>
</dbReference>
<feature type="transmembrane region" description="Helical" evidence="14">
    <location>
        <begin position="313"/>
        <end position="333"/>
    </location>
</feature>
<evidence type="ECO:0000256" key="4">
    <source>
        <dbReference type="ARBA" id="ARBA00022519"/>
    </source>
</evidence>
<dbReference type="Pfam" id="PF00005">
    <property type="entry name" value="ABC_tran"/>
    <property type="match status" value="1"/>
</dbReference>
<keyword evidence="11" id="KW-0046">Antibiotic resistance</keyword>
<feature type="domain" description="ABC transporter" evidence="15">
    <location>
        <begin position="11"/>
        <end position="249"/>
    </location>
</feature>
<dbReference type="GO" id="GO:0005524">
    <property type="term" value="F:ATP binding"/>
    <property type="evidence" value="ECO:0007669"/>
    <property type="project" value="UniProtKB-KW"/>
</dbReference>
<dbReference type="RefSeq" id="WP_060348659.1">
    <property type="nucleotide sequence ID" value="NZ_LPLZ01000081.1"/>
</dbReference>
<keyword evidence="6" id="KW-0547">Nucleotide-binding</keyword>
<feature type="transmembrane region" description="Helical" evidence="14">
    <location>
        <begin position="561"/>
        <end position="589"/>
    </location>
</feature>
<evidence type="ECO:0000256" key="1">
    <source>
        <dbReference type="ARBA" id="ARBA00004429"/>
    </source>
</evidence>
<dbReference type="SMART" id="SM00382">
    <property type="entry name" value="AAA"/>
    <property type="match status" value="1"/>
</dbReference>
<keyword evidence="9 14" id="KW-1133">Transmembrane helix</keyword>
<dbReference type="InterPro" id="IPR003439">
    <property type="entry name" value="ABC_transporter-like_ATP-bd"/>
</dbReference>
<evidence type="ECO:0000256" key="3">
    <source>
        <dbReference type="ARBA" id="ARBA00022475"/>
    </source>
</evidence>
<dbReference type="PROSITE" id="PS00211">
    <property type="entry name" value="ABC_TRANSPORTER_1"/>
    <property type="match status" value="1"/>
</dbReference>
<feature type="transmembrane region" description="Helical" evidence="14">
    <location>
        <begin position="653"/>
        <end position="674"/>
    </location>
</feature>
<dbReference type="EMBL" id="LPLZ01000081">
    <property type="protein sequence ID" value="KWN05593.1"/>
    <property type="molecule type" value="Genomic_DNA"/>
</dbReference>
<sequence length="688" mass="74977">MNYRYDSIPLLELTAVERCFRVNDHPMIVLKQINLRIMRGEFVAITGKSGSGKSTLLNILGCLDRPTSGQYIIDGLPVGELSSDQLAQLRRQRFGFIFQRYHLLAHLNASENIQLPAAYANVNKECRKKRAQHLLAELGLTDHSDYRPAMLSGGQQQRVSIARALINGGEVILADEPTGALDAESRDDVMSTLLGLHRRGHTVIIVTHDQNIAQKAHRIIRMQEGRIVDDQTCHVATKSPYVKAAPLGALHSSDTAIPKLAHTQTGDVFDIEARGAHSRHTIERWSNSIATGYISEALRTAWISMNTHRSRTLLTMLGISIGIAAVVIVVALGQGAQAAVIQDIESVGTDIVGLYPGRDGADDQANATHTLVEADLAILRKQFYVDSATPTVSSSRVLVSNQGRATGSVRGVDADYFRVYGIDMASGARFDAAAVQRHAQVAVIDDNTRERLFGNRDEVVGQTILIGTLPCTVIGVMAKHESLFGTPPTLSVLVPYTTAADRITGQWWFNDITLRLRDGVPNDVAEQYITKLLTVRHRVKDFFVSTSEGFVRTVERAASTLTLLVLVVAIVSLFVGGIGVMNVMLMSVLERTREIGIRLAVGARRSDIMYQFLAEASLLCLSGGLLGILLAFLVSTVFSLFVSVITVRLSTQVFTLACACSVTTGITFGFWPALNAARLDPVEALARE</sequence>
<evidence type="ECO:0000256" key="11">
    <source>
        <dbReference type="ARBA" id="ARBA00023251"/>
    </source>
</evidence>
<evidence type="ECO:0000256" key="2">
    <source>
        <dbReference type="ARBA" id="ARBA00022448"/>
    </source>
</evidence>
<dbReference type="GO" id="GO:0046677">
    <property type="term" value="P:response to antibiotic"/>
    <property type="evidence" value="ECO:0007669"/>
    <property type="project" value="UniProtKB-KW"/>
</dbReference>
<comment type="subcellular location">
    <subcellularLocation>
        <location evidence="1">Cell inner membrane</location>
        <topology evidence="1">Multi-pass membrane protein</topology>
    </subcellularLocation>
</comment>
<evidence type="ECO:0000256" key="8">
    <source>
        <dbReference type="ARBA" id="ARBA00022967"/>
    </source>
</evidence>
<evidence type="ECO:0000256" key="14">
    <source>
        <dbReference type="SAM" id="Phobius"/>
    </source>
</evidence>
<proteinExistence type="inferred from homology"/>
<comment type="similarity">
    <text evidence="12">Belongs to the ABC transporter superfamily. Macrolide exporter (TC 3.A.1.122) family.</text>
</comment>
<dbReference type="Gene3D" id="3.40.50.300">
    <property type="entry name" value="P-loop containing nucleotide triphosphate hydrolases"/>
    <property type="match status" value="1"/>
</dbReference>
<comment type="caution">
    <text evidence="16">The sequence shown here is derived from an EMBL/GenBank/DDBJ whole genome shotgun (WGS) entry which is preliminary data.</text>
</comment>
<feature type="transmembrane region" description="Helical" evidence="14">
    <location>
        <begin position="610"/>
        <end position="641"/>
    </location>
</feature>
<evidence type="ECO:0000256" key="12">
    <source>
        <dbReference type="ARBA" id="ARBA00038388"/>
    </source>
</evidence>
<dbReference type="PANTHER" id="PTHR30572">
    <property type="entry name" value="MEMBRANE COMPONENT OF TRANSPORTER-RELATED"/>
    <property type="match status" value="1"/>
</dbReference>
<dbReference type="PROSITE" id="PS50893">
    <property type="entry name" value="ABC_TRANSPORTER_2"/>
    <property type="match status" value="1"/>
</dbReference>
<dbReference type="PANTHER" id="PTHR30572:SF14">
    <property type="entry name" value="MACROLIDE EXPORT ATP-BINDING_PERMEASE PROTEIN MACB"/>
    <property type="match status" value="1"/>
</dbReference>
<dbReference type="Pfam" id="PF12704">
    <property type="entry name" value="MacB_PCD"/>
    <property type="match status" value="1"/>
</dbReference>
<dbReference type="InterPro" id="IPR017911">
    <property type="entry name" value="MacB-like_ATP-bd"/>
</dbReference>
<dbReference type="GO" id="GO:0005886">
    <property type="term" value="C:plasma membrane"/>
    <property type="evidence" value="ECO:0007669"/>
    <property type="project" value="UniProtKB-SubCell"/>
</dbReference>
<evidence type="ECO:0000256" key="9">
    <source>
        <dbReference type="ARBA" id="ARBA00022989"/>
    </source>
</evidence>
<evidence type="ECO:0000259" key="15">
    <source>
        <dbReference type="PROSITE" id="PS50893"/>
    </source>
</evidence>
<accession>A0A108E6H2</accession>
<dbReference type="InterPro" id="IPR003593">
    <property type="entry name" value="AAA+_ATPase"/>
</dbReference>
<name>A0A108E6H2_9BURK</name>
<dbReference type="SUPFAM" id="SSF52540">
    <property type="entry name" value="P-loop containing nucleoside triphosphate hydrolases"/>
    <property type="match status" value="1"/>
</dbReference>
<keyword evidence="7" id="KW-0067">ATP-binding</keyword>
<protein>
    <recommendedName>
        <fullName evidence="13">Pyoverdine export ATP-binding/permease protein PvdT</fullName>
    </recommendedName>
</protein>
<evidence type="ECO:0000313" key="17">
    <source>
        <dbReference type="Proteomes" id="UP000068016"/>
    </source>
</evidence>
<dbReference type="InterPro" id="IPR025857">
    <property type="entry name" value="MacB_PCD"/>
</dbReference>
<dbReference type="GO" id="GO:0098796">
    <property type="term" value="C:membrane protein complex"/>
    <property type="evidence" value="ECO:0007669"/>
    <property type="project" value="UniProtKB-ARBA"/>
</dbReference>
<dbReference type="GO" id="GO:0016887">
    <property type="term" value="F:ATP hydrolysis activity"/>
    <property type="evidence" value="ECO:0007669"/>
    <property type="project" value="InterPro"/>
</dbReference>
<evidence type="ECO:0000256" key="10">
    <source>
        <dbReference type="ARBA" id="ARBA00023136"/>
    </source>
</evidence>